<keyword evidence="3" id="KW-1185">Reference proteome</keyword>
<gene>
    <name evidence="2" type="ORF">OKIOD_LOCUS13528</name>
</gene>
<evidence type="ECO:0000259" key="1">
    <source>
        <dbReference type="PROSITE" id="PS50041"/>
    </source>
</evidence>
<dbReference type="CDD" id="cd00037">
    <property type="entry name" value="CLECT"/>
    <property type="match status" value="1"/>
</dbReference>
<dbReference type="EMBL" id="OU015567">
    <property type="protein sequence ID" value="CAG5110352.1"/>
    <property type="molecule type" value="Genomic_DNA"/>
</dbReference>
<proteinExistence type="predicted"/>
<name>A0ABN7T2N2_OIKDI</name>
<dbReference type="InterPro" id="IPR001304">
    <property type="entry name" value="C-type_lectin-like"/>
</dbReference>
<dbReference type="InterPro" id="IPR016187">
    <property type="entry name" value="CTDL_fold"/>
</dbReference>
<evidence type="ECO:0000313" key="3">
    <source>
        <dbReference type="Proteomes" id="UP001158576"/>
    </source>
</evidence>
<dbReference type="PROSITE" id="PS50041">
    <property type="entry name" value="C_TYPE_LECTIN_2"/>
    <property type="match status" value="1"/>
</dbReference>
<accession>A0ABN7T2N2</accession>
<dbReference type="Proteomes" id="UP001158576">
    <property type="component" value="Chromosome 2"/>
</dbReference>
<feature type="domain" description="C-type lectin" evidence="1">
    <location>
        <begin position="104"/>
        <end position="209"/>
    </location>
</feature>
<protein>
    <submittedName>
        <fullName evidence="2">Oidioi.mRNA.OKI2018_I69.chr2.g4763.t1.cds</fullName>
    </submittedName>
</protein>
<dbReference type="Gene3D" id="3.10.100.10">
    <property type="entry name" value="Mannose-Binding Protein A, subunit A"/>
    <property type="match status" value="1"/>
</dbReference>
<dbReference type="SUPFAM" id="SSF56436">
    <property type="entry name" value="C-type lectin-like"/>
    <property type="match status" value="1"/>
</dbReference>
<organism evidence="2 3">
    <name type="scientific">Oikopleura dioica</name>
    <name type="common">Tunicate</name>
    <dbReference type="NCBI Taxonomy" id="34765"/>
    <lineage>
        <taxon>Eukaryota</taxon>
        <taxon>Metazoa</taxon>
        <taxon>Chordata</taxon>
        <taxon>Tunicata</taxon>
        <taxon>Appendicularia</taxon>
        <taxon>Copelata</taxon>
        <taxon>Oikopleuridae</taxon>
        <taxon>Oikopleura</taxon>
    </lineage>
</organism>
<reference evidence="2 3" key="1">
    <citation type="submission" date="2021-04" db="EMBL/GenBank/DDBJ databases">
        <authorList>
            <person name="Bliznina A."/>
        </authorList>
    </citation>
    <scope>NUCLEOTIDE SEQUENCE [LARGE SCALE GENOMIC DNA]</scope>
</reference>
<dbReference type="InterPro" id="IPR016186">
    <property type="entry name" value="C-type_lectin-like/link_sf"/>
</dbReference>
<sequence length="804" mass="92144">MRVIHCFLTICFGFPDDCIDADLYEECEAKCRLEYSSCRRLCETEYCLDICNDIFEICLKSCPCGEFCPDGCAGCENKICPVPTTTQEKTTTTAEPRIWFENYEEELTMEGAQMFCEDQGGNLAFFKSQEEYDQYLSELPTFRQEHFGYRQVIWNSENDYFYRNTDGTNSTFDLFSTGRSPGRELCLFHDSPGIWSSGHCYTNRPFSCRFEEGSAAAPLSSKPKAVNFVPQKEKASMELAEFRCNQQGGHLAYFDTEEEWKEFKRLSAGLISEFIDKNRHRREITDDLIAIGGDEIDVVYSIGDAGKDLKLKFLFEWEIVDKNCSAHDFIKSAREVSFGFERNERSRIGQILDHLSGAERSRKCSEIRNEEPSVQDFTTYDYEDTFYQFVNDKAQDTDYIDIVTESPFLTTERPKHICSMSIFGKCNDEEMLFCNSQIFENSLDKNCPSKPVAVGQFMAITKKLLEQTDSCSKKFVGCDDLRLDPNLKKGTAAFKKMKQIVKSLEKRCGVEIDGMSELWDSMKCKGESGSIEDGLSSLSRSLKTPEKLCGLKQYASRNIEPFKNRLFSSSNPDRALDGFRILAEFISQAPKKCDFHRAPCDLTYFPKNENVCQLGDRAIELFKMVEKECGEKVEADYGNVLKNFKEDFKIGKNPEKPKSGKCPKTLMSSSERSKISQFKQNSISDEDIRQLVVGEIAFPGKKCSLNELTAEIPKIQKHLLDKKNSLKKSVKKIVDRADEILDYMAFANFQKKCSEEIRVPCEFLSSPRKHEEVARRIAMLSHYYSQHCDNYDFVAQYLSNAFTK</sequence>
<evidence type="ECO:0000313" key="2">
    <source>
        <dbReference type="EMBL" id="CAG5110352.1"/>
    </source>
</evidence>
<dbReference type="SMART" id="SM00034">
    <property type="entry name" value="CLECT"/>
    <property type="match status" value="1"/>
</dbReference>